<dbReference type="InterPro" id="IPR008869">
    <property type="entry name" value="MlaC/ttg2D"/>
</dbReference>
<dbReference type="Pfam" id="PF05494">
    <property type="entry name" value="MlaC"/>
    <property type="match status" value="1"/>
</dbReference>
<reference evidence="2 3" key="1">
    <citation type="submission" date="2020-08" db="EMBL/GenBank/DDBJ databases">
        <title>Complete genome and description of Campylobacter massiliensis Marseille-Q3452 sp. nov.</title>
        <authorList>
            <person name="Antezack A."/>
        </authorList>
    </citation>
    <scope>NUCLEOTIDE SEQUENCE [LARGE SCALE GENOMIC DNA]</scope>
    <source>
        <strain evidence="2 3">Marseille-Q3452</strain>
    </source>
</reference>
<dbReference type="Proteomes" id="UP000552683">
    <property type="component" value="Unassembled WGS sequence"/>
</dbReference>
<protein>
    <submittedName>
        <fullName evidence="2">ABC transporter substrate-binding protein</fullName>
    </submittedName>
</protein>
<keyword evidence="1" id="KW-0732">Signal</keyword>
<name>A0A842J6N1_9BACT</name>
<keyword evidence="3" id="KW-1185">Reference proteome</keyword>
<accession>A0A842J6N1</accession>
<dbReference type="PANTHER" id="PTHR36573:SF1">
    <property type="entry name" value="INTERMEMBRANE PHOSPHOLIPID TRANSPORT SYSTEM BINDING PROTEIN MLAC"/>
    <property type="match status" value="1"/>
</dbReference>
<evidence type="ECO:0000313" key="2">
    <source>
        <dbReference type="EMBL" id="MBC2881739.1"/>
    </source>
</evidence>
<proteinExistence type="predicted"/>
<evidence type="ECO:0000313" key="3">
    <source>
        <dbReference type="Proteomes" id="UP000552683"/>
    </source>
</evidence>
<dbReference type="AlphaFoldDB" id="A0A842J6N1"/>
<dbReference type="PANTHER" id="PTHR36573">
    <property type="entry name" value="INTERMEMBRANE PHOSPHOLIPID TRANSPORT SYSTEM BINDING PROTEIN MLAC"/>
    <property type="match status" value="1"/>
</dbReference>
<comment type="caution">
    <text evidence="2">The sequence shown here is derived from an EMBL/GenBank/DDBJ whole genome shotgun (WGS) entry which is preliminary data.</text>
</comment>
<gene>
    <name evidence="2" type="ORF">H7R39_00325</name>
</gene>
<evidence type="ECO:0000256" key="1">
    <source>
        <dbReference type="SAM" id="SignalP"/>
    </source>
</evidence>
<dbReference type="Gene3D" id="3.10.450.710">
    <property type="entry name" value="Tgt2/MlaC"/>
    <property type="match status" value="1"/>
</dbReference>
<dbReference type="RefSeq" id="WP_009492442.1">
    <property type="nucleotide sequence ID" value="NZ_JACLZK010000001.1"/>
</dbReference>
<dbReference type="InterPro" id="IPR042245">
    <property type="entry name" value="Tgt2/MlaC_sf"/>
</dbReference>
<feature type="signal peptide" evidence="1">
    <location>
        <begin position="1"/>
        <end position="21"/>
    </location>
</feature>
<feature type="chain" id="PRO_5032460687" evidence="1">
    <location>
        <begin position="22"/>
        <end position="195"/>
    </location>
</feature>
<sequence>MKFLKIILLALFSAVSLFAISEEQIKPTMQKTTQDAIEVLKNANLSKDEKISKIFAVFDPYFDYEQMSKIALSKRYNNLNAEQKAKFNKAFEERLKSSYVDKLLSYKNQTINFKDATKPNENRYFLNADLVGEDGKNYGFTYKFYNAKERGWLIYDVEILGVSIIQTYRSQFDSLMENESFENLLSKLNSVQAPQ</sequence>
<dbReference type="EMBL" id="JACLZK010000001">
    <property type="protein sequence ID" value="MBC2881739.1"/>
    <property type="molecule type" value="Genomic_DNA"/>
</dbReference>
<organism evidence="2 3">
    <name type="scientific">Campylobacter massiliensis</name>
    <dbReference type="NCBI Taxonomy" id="2762557"/>
    <lineage>
        <taxon>Bacteria</taxon>
        <taxon>Pseudomonadati</taxon>
        <taxon>Campylobacterota</taxon>
        <taxon>Epsilonproteobacteria</taxon>
        <taxon>Campylobacterales</taxon>
        <taxon>Campylobacteraceae</taxon>
        <taxon>Campylobacter</taxon>
    </lineage>
</organism>